<dbReference type="InterPro" id="IPR027417">
    <property type="entry name" value="P-loop_NTPase"/>
</dbReference>
<dbReference type="GO" id="GO:0030246">
    <property type="term" value="F:carbohydrate binding"/>
    <property type="evidence" value="ECO:0007669"/>
    <property type="project" value="InterPro"/>
</dbReference>
<dbReference type="HAMAP" id="MF_03038">
    <property type="entry name" value="NUBP1"/>
    <property type="match status" value="1"/>
</dbReference>
<dbReference type="SUPFAM" id="SSF57492">
    <property type="entry name" value="Trefoil"/>
    <property type="match status" value="1"/>
</dbReference>
<dbReference type="STRING" id="94128.A0A2A3E141"/>
<dbReference type="PROSITE" id="PS00707">
    <property type="entry name" value="GLYCOSYL_HYDROL_F31_2"/>
    <property type="match status" value="1"/>
</dbReference>
<dbReference type="InterPro" id="IPR019591">
    <property type="entry name" value="Mrp/NBP35_ATP-bd"/>
</dbReference>
<dbReference type="Gene3D" id="3.40.50.300">
    <property type="entry name" value="P-loop containing nucleotide triphosphate hydrolases"/>
    <property type="match status" value="1"/>
</dbReference>
<dbReference type="InterPro" id="IPR017853">
    <property type="entry name" value="GH"/>
</dbReference>
<evidence type="ECO:0000256" key="7">
    <source>
        <dbReference type="ARBA" id="ARBA00022801"/>
    </source>
</evidence>
<dbReference type="InterPro" id="IPR028601">
    <property type="entry name" value="NUBP1/Nbp35"/>
</dbReference>
<evidence type="ECO:0000256" key="16">
    <source>
        <dbReference type="PROSITE-ProRule" id="PRU00779"/>
    </source>
</evidence>
<dbReference type="InterPro" id="IPR000519">
    <property type="entry name" value="P_trefoil_dom"/>
</dbReference>
<dbReference type="SUPFAM" id="SSF51445">
    <property type="entry name" value="(Trans)glycosidases"/>
    <property type="match status" value="1"/>
</dbReference>
<dbReference type="CDD" id="cd06602">
    <property type="entry name" value="GH31_MGAM_SI_GAA"/>
    <property type="match status" value="1"/>
</dbReference>
<accession>A0A2A3E141</accession>
<dbReference type="Gene3D" id="2.60.40.1760">
    <property type="entry name" value="glycosyl hydrolase (family 31)"/>
    <property type="match status" value="1"/>
</dbReference>
<dbReference type="AlphaFoldDB" id="A0A2A3E141"/>
<keyword evidence="10 15" id="KW-0411">Iron-sulfur</keyword>
<gene>
    <name evidence="19" type="ORF">APICC_01849</name>
</gene>
<evidence type="ECO:0000256" key="3">
    <source>
        <dbReference type="ARBA" id="ARBA00022485"/>
    </source>
</evidence>
<dbReference type="InterPro" id="IPR000808">
    <property type="entry name" value="Mrp-like_CS"/>
</dbReference>
<dbReference type="InterPro" id="IPR025887">
    <property type="entry name" value="Glyco_hydro_31_N_dom"/>
</dbReference>
<keyword evidence="20" id="KW-1185">Reference proteome</keyword>
<organism evidence="19 20">
    <name type="scientific">Apis cerana cerana</name>
    <name type="common">Oriental honeybee</name>
    <dbReference type="NCBI Taxonomy" id="94128"/>
    <lineage>
        <taxon>Eukaryota</taxon>
        <taxon>Metazoa</taxon>
        <taxon>Ecdysozoa</taxon>
        <taxon>Arthropoda</taxon>
        <taxon>Hexapoda</taxon>
        <taxon>Insecta</taxon>
        <taxon>Pterygota</taxon>
        <taxon>Neoptera</taxon>
        <taxon>Endopterygota</taxon>
        <taxon>Hymenoptera</taxon>
        <taxon>Apocrita</taxon>
        <taxon>Aculeata</taxon>
        <taxon>Apoidea</taxon>
        <taxon>Anthophila</taxon>
        <taxon>Apidae</taxon>
        <taxon>Apis</taxon>
    </lineage>
</organism>
<evidence type="ECO:0000256" key="12">
    <source>
        <dbReference type="ARBA" id="ARBA00023157"/>
    </source>
</evidence>
<dbReference type="GO" id="GO:0140663">
    <property type="term" value="F:ATP-dependent FeS chaperone activity"/>
    <property type="evidence" value="ECO:0007669"/>
    <property type="project" value="InterPro"/>
</dbReference>
<comment type="subunit">
    <text evidence="15">Heterotetramer of 2 NUBP1 and 2 NUBP2 chains.</text>
</comment>
<evidence type="ECO:0000256" key="17">
    <source>
        <dbReference type="SAM" id="MobiDB-lite"/>
    </source>
</evidence>
<feature type="binding site" evidence="15">
    <location>
        <position position="26"/>
    </location>
    <ligand>
        <name>[4Fe-4S] cluster</name>
        <dbReference type="ChEBI" id="CHEBI:49883"/>
        <label>1</label>
    </ligand>
</feature>
<dbReference type="Gene3D" id="2.60.40.1180">
    <property type="entry name" value="Golgi alpha-mannosidase II"/>
    <property type="match status" value="2"/>
</dbReference>
<keyword evidence="3 15" id="KW-0004">4Fe-4S</keyword>
<dbReference type="InterPro" id="IPR030459">
    <property type="entry name" value="Glyco_hydro_31_CS"/>
</dbReference>
<feature type="domain" description="P-type" evidence="18">
    <location>
        <begin position="365"/>
        <end position="420"/>
    </location>
</feature>
<feature type="region of interest" description="Disordered" evidence="17">
    <location>
        <begin position="1"/>
        <end position="21"/>
    </location>
</feature>
<evidence type="ECO:0000256" key="10">
    <source>
        <dbReference type="ARBA" id="ARBA00023014"/>
    </source>
</evidence>
<dbReference type="GO" id="GO:0004558">
    <property type="term" value="F:alpha-1,4-glucosidase activity"/>
    <property type="evidence" value="ECO:0007669"/>
    <property type="project" value="TreeGrafter"/>
</dbReference>
<keyword evidence="6 15" id="KW-0547">Nucleotide-binding</keyword>
<evidence type="ECO:0000256" key="9">
    <source>
        <dbReference type="ARBA" id="ARBA00023004"/>
    </source>
</evidence>
<evidence type="ECO:0000256" key="8">
    <source>
        <dbReference type="ARBA" id="ARBA00022840"/>
    </source>
</evidence>
<feature type="binding site" evidence="15">
    <location>
        <position position="12"/>
    </location>
    <ligand>
        <name>[4Fe-4S] cluster</name>
        <dbReference type="ChEBI" id="CHEBI:49883"/>
        <label>1</label>
    </ligand>
</feature>
<dbReference type="OrthoDB" id="1334205at2759"/>
<proteinExistence type="inferred from homology"/>
<keyword evidence="5 15" id="KW-0479">Metal-binding</keyword>
<dbReference type="Pfam" id="PF21365">
    <property type="entry name" value="Glyco_hydro_31_3rd"/>
    <property type="match status" value="1"/>
</dbReference>
<dbReference type="Pfam" id="PF01055">
    <property type="entry name" value="Glyco_hydro_31_2nd"/>
    <property type="match status" value="1"/>
</dbReference>
<dbReference type="GO" id="GO:0005524">
    <property type="term" value="F:ATP binding"/>
    <property type="evidence" value="ECO:0007669"/>
    <property type="project" value="UniProtKB-KW"/>
</dbReference>
<evidence type="ECO:0000256" key="5">
    <source>
        <dbReference type="ARBA" id="ARBA00022723"/>
    </source>
</evidence>
<sequence>MADIPSDIRQHCPGTESNDAGKSSICAGCPNKTICASGITRQSDSNIDLIKERLSTVKNKLLVLSGKGGVGKSTITSLISRFLALNNPDINVAILDIDICGPSQPRVLGVIGEQVHQSGSGWSPVYIEDNLSLMSIGFLLANPSDAVIWRGPKKNGMIRQFLSEVDWGMLDYLILDTPPGTSDEHLSATLYLKNVGITGAVIVTTPQQVALLDVRKEIDFCKKANIPILGVIENMNIFVCPKCKATLTGGGYAMAKELNIEFLGSLPLDPLLTRCCDEGKNFLTEFPQSPTIFTLQTIVQISIKQSGCITIKKYEINIIFNETLQKENMNYKSINVSTILSKNKNFKYDIAFDNKTSQFSKIVQEQCDNIPVTLRFDCHPENGASELSCANRGCCWNSFEKQIPTIKQASLNVPYCYYPTNWSIYKYENFTLDGNNFSGFLKQMKKSFYENDIPFVKVETSTVDNSILRLKIYDAFKKRYEPPWPLRSDPKPFIQKNNYAKYKLNVDNIKPGFKVYRTLDDTIIFDSINIGGFIFADQFLQISALLPSHNIYGIGEHETKLKLNTNWQSFTLFNKDQPPIENANLYGSHPFYLIIENSGNCHGVLFLNSNAMDVILQPSPAITFRTIGGIFDIYFFLGPTPADVIKQYSEIVGKPFLPPYWSLGFHLCRYGYGSLEKTKEVWNRTIAAGIPFDTQWNDLDYMDKNNDFTYNSDRFKDLPQFVNEIHSRGMHYIPLIDAGVSGSEKNGTYLPYDEGLKEDIFIKDEKADQPFVGKVWNLVSTVWPDFTNPKARNYYFHMMNDMYNNFKYDGAWIDMNEPSNFYNGHKYGCSQNKLDYPKYIPRVIGNILSTKTLCMNAKHYLGFHYDLHNIYGTSQAIATNYALTNIRRKRPFIISRSTWVGHGYYAGHWTGDVYSSWHDLRMSIPAILLMNFYQIPMVGADICGFNGNTTTSLCNRWMQLGAFYPFSRNHNSDDTIVPCNIFYPYQEQDPVAMGDLVIKSSKRALTIRYWLLPYLYTLFFRAHKFGETVARPLFFEFPNDSITYDIDAQYLWGNSLMIIPVLEENKTEVIAYLPRGLWYNFYTKDSLFALGKYYTLNAPLDVIPLMIRGGSILPAQKPADTTTASRKNNFELLITLDNVKKAKGELYWDDGDSLDSFEKRQFVWTFFNIENNTLSNSKAMKSYFNEKIILDKIQIWGITSNISKVSLNDREIRFEYIKKENVSFNA</sequence>
<keyword evidence="11" id="KW-0472">Membrane</keyword>
<dbReference type="Pfam" id="PF13802">
    <property type="entry name" value="Gal_mutarotas_2"/>
    <property type="match status" value="1"/>
</dbReference>
<dbReference type="InterPro" id="IPR013780">
    <property type="entry name" value="Glyco_hydro_b"/>
</dbReference>
<dbReference type="InterPro" id="IPR011013">
    <property type="entry name" value="Gal_mutarotase_sf_dom"/>
</dbReference>
<feature type="binding site" evidence="15">
    <location>
        <position position="35"/>
    </location>
    <ligand>
        <name>[4Fe-4S] cluster</name>
        <dbReference type="ChEBI" id="CHEBI:49883"/>
        <label>1</label>
    </ligand>
</feature>
<dbReference type="InterPro" id="IPR017957">
    <property type="entry name" value="P_trefoil_CS"/>
</dbReference>
<evidence type="ECO:0000256" key="11">
    <source>
        <dbReference type="ARBA" id="ARBA00023136"/>
    </source>
</evidence>
<keyword evidence="8 15" id="KW-0067">ATP-binding</keyword>
<feature type="binding site" evidence="15">
    <location>
        <begin position="66"/>
        <end position="73"/>
    </location>
    <ligand>
        <name>ATP</name>
        <dbReference type="ChEBI" id="CHEBI:30616"/>
    </ligand>
</feature>
<dbReference type="InterPro" id="IPR000322">
    <property type="entry name" value="Glyco_hydro_31_TIM"/>
</dbReference>
<protein>
    <recommendedName>
        <fullName evidence="15">Cytosolic Fe-S cluster assembly factor NUBP1 homolog</fullName>
    </recommendedName>
</protein>
<dbReference type="PROSITE" id="PS01215">
    <property type="entry name" value="MRP"/>
    <property type="match status" value="1"/>
</dbReference>
<dbReference type="InterPro" id="IPR044913">
    <property type="entry name" value="P_trefoil_dom_sf"/>
</dbReference>
<keyword evidence="7" id="KW-0378">Hydrolase</keyword>
<evidence type="ECO:0000256" key="15">
    <source>
        <dbReference type="HAMAP-Rule" id="MF_03038"/>
    </source>
</evidence>
<evidence type="ECO:0000256" key="4">
    <source>
        <dbReference type="ARBA" id="ARBA00022490"/>
    </source>
</evidence>
<dbReference type="GO" id="GO:0012505">
    <property type="term" value="C:endomembrane system"/>
    <property type="evidence" value="ECO:0007669"/>
    <property type="project" value="UniProtKB-SubCell"/>
</dbReference>
<dbReference type="SUPFAM" id="SSF74650">
    <property type="entry name" value="Galactose mutarotase-like"/>
    <property type="match status" value="1"/>
</dbReference>
<feature type="binding site" evidence="15">
    <location>
        <position position="29"/>
    </location>
    <ligand>
        <name>[4Fe-4S] cluster</name>
        <dbReference type="ChEBI" id="CHEBI:49883"/>
        <label>1</label>
    </ligand>
</feature>
<dbReference type="Pfam" id="PF10609">
    <property type="entry name" value="ParA"/>
    <property type="match status" value="1"/>
</dbReference>
<keyword evidence="14" id="KW-0326">Glycosidase</keyword>
<dbReference type="Pfam" id="PF00088">
    <property type="entry name" value="Trefoil"/>
    <property type="match status" value="1"/>
</dbReference>
<dbReference type="HAMAP" id="MF_02040">
    <property type="entry name" value="Mrp_NBP35"/>
    <property type="match status" value="1"/>
</dbReference>
<evidence type="ECO:0000313" key="20">
    <source>
        <dbReference type="Proteomes" id="UP000242457"/>
    </source>
</evidence>
<feature type="binding site" evidence="15">
    <location>
        <position position="240"/>
    </location>
    <ligand>
        <name>[4Fe-4S] cluster</name>
        <dbReference type="ChEBI" id="CHEBI:49883"/>
        <label>2</label>
        <note>ligand shared with heterodimeric partner</note>
    </ligand>
</feature>
<dbReference type="PANTHER" id="PTHR22762:SF131">
    <property type="entry name" value="GLYCOSIDE HYDROLASE FAMILY 31 N-TERMINAL DOMAIN-CONTAINING PROTEIN"/>
    <property type="match status" value="1"/>
</dbReference>
<dbReference type="GO" id="GO:0046872">
    <property type="term" value="F:metal ion binding"/>
    <property type="evidence" value="ECO:0007669"/>
    <property type="project" value="UniProtKB-KW"/>
</dbReference>
<dbReference type="CDD" id="cd14752">
    <property type="entry name" value="GH31_N"/>
    <property type="match status" value="1"/>
</dbReference>
<dbReference type="EMBL" id="KZ288483">
    <property type="protein sequence ID" value="PBC25244.1"/>
    <property type="molecule type" value="Genomic_DNA"/>
</dbReference>
<evidence type="ECO:0000259" key="18">
    <source>
        <dbReference type="PROSITE" id="PS51448"/>
    </source>
</evidence>
<comment type="function">
    <text evidence="15">Component of the cytosolic iron-sulfur (Fe/S) protein assembly (CIA) machinery. Required for maturation of extramitochondrial Fe-S proteins. The NUBP1-NUBP2 heterotetramer forms a Fe-S scaffold complex, mediating the de novo assembly of an Fe-S cluster and its transfer to target apoproteins.</text>
</comment>
<dbReference type="InterPro" id="IPR033756">
    <property type="entry name" value="YlxH/NBP35"/>
</dbReference>
<evidence type="ECO:0000256" key="2">
    <source>
        <dbReference type="ARBA" id="ARBA00007806"/>
    </source>
</evidence>
<dbReference type="SUPFAM" id="SSF52540">
    <property type="entry name" value="P-loop containing nucleoside triphosphate hydrolases"/>
    <property type="match status" value="1"/>
</dbReference>
<evidence type="ECO:0000256" key="14">
    <source>
        <dbReference type="ARBA" id="ARBA00023295"/>
    </source>
</evidence>
<evidence type="ECO:0000313" key="19">
    <source>
        <dbReference type="EMBL" id="PBC25244.1"/>
    </source>
</evidence>
<name>A0A2A3E141_APICC</name>
<comment type="cofactor">
    <cofactor evidence="15">
        <name>[4Fe-4S] cluster</name>
        <dbReference type="ChEBI" id="CHEBI:49883"/>
    </cofactor>
    <text evidence="15">Binds 4 [4Fe-4S] clusters per heterotetramer. Contains two stable clusters in the N-termini of NUBP1 and two labile, bridging clusters between subunits of the NUBP1-NUBP2 heterotetramer.</text>
</comment>
<feature type="compositionally biased region" description="Basic and acidic residues" evidence="17">
    <location>
        <begin position="1"/>
        <end position="10"/>
    </location>
</feature>
<dbReference type="PANTHER" id="PTHR22762">
    <property type="entry name" value="ALPHA-GLUCOSIDASE"/>
    <property type="match status" value="1"/>
</dbReference>
<dbReference type="CDD" id="cd00111">
    <property type="entry name" value="Trefoil"/>
    <property type="match status" value="1"/>
</dbReference>
<evidence type="ECO:0000256" key="13">
    <source>
        <dbReference type="ARBA" id="ARBA00023180"/>
    </source>
</evidence>
<keyword evidence="12" id="KW-1015">Disulfide bond</keyword>
<dbReference type="FunFam" id="2.60.40.1180:FF:000001">
    <property type="entry name" value="Maltase-glucoamylase, intestinal"/>
    <property type="match status" value="1"/>
</dbReference>
<comment type="caution">
    <text evidence="16">Lacks conserved residue(s) required for the propagation of feature annotation.</text>
</comment>
<dbReference type="Proteomes" id="UP000242457">
    <property type="component" value="Unassembled WGS sequence"/>
</dbReference>
<keyword evidence="4 15" id="KW-0963">Cytoplasm</keyword>
<comment type="similarity">
    <text evidence="2">Belongs to the glycosyl hydrolase 31 family.</text>
</comment>
<comment type="subcellular location">
    <subcellularLocation>
        <location evidence="15">Cytoplasm</location>
    </subcellularLocation>
    <subcellularLocation>
        <location evidence="1">Endomembrane system</location>
    </subcellularLocation>
</comment>
<dbReference type="Gene3D" id="4.10.110.10">
    <property type="entry name" value="Spasmolytic Protein, domain 1"/>
    <property type="match status" value="1"/>
</dbReference>
<evidence type="ECO:0000256" key="6">
    <source>
        <dbReference type="ARBA" id="ARBA00022741"/>
    </source>
</evidence>
<dbReference type="Gene3D" id="3.20.20.80">
    <property type="entry name" value="Glycosidases"/>
    <property type="match status" value="1"/>
</dbReference>
<dbReference type="PROSITE" id="PS51448">
    <property type="entry name" value="P_TREFOIL_2"/>
    <property type="match status" value="1"/>
</dbReference>
<feature type="binding site" evidence="15">
    <location>
        <position position="243"/>
    </location>
    <ligand>
        <name>[4Fe-4S] cluster</name>
        <dbReference type="ChEBI" id="CHEBI:49883"/>
        <label>2</label>
        <note>ligand shared with heterodimeric partner</note>
    </ligand>
</feature>
<keyword evidence="9 15" id="KW-0408">Iron</keyword>
<evidence type="ECO:0000256" key="1">
    <source>
        <dbReference type="ARBA" id="ARBA00004308"/>
    </source>
</evidence>
<dbReference type="CDD" id="cd02037">
    <property type="entry name" value="Mrp_NBP35"/>
    <property type="match status" value="1"/>
</dbReference>
<reference evidence="19 20" key="1">
    <citation type="submission" date="2014-07" db="EMBL/GenBank/DDBJ databases">
        <title>Genomic and transcriptomic analysis on Apis cerana provide comprehensive insights into honey bee biology.</title>
        <authorList>
            <person name="Diao Q."/>
            <person name="Sun L."/>
            <person name="Zheng H."/>
            <person name="Zheng H."/>
            <person name="Xu S."/>
            <person name="Wang S."/>
            <person name="Zeng Z."/>
            <person name="Hu F."/>
            <person name="Su S."/>
            <person name="Wu J."/>
        </authorList>
    </citation>
    <scope>NUCLEOTIDE SEQUENCE [LARGE SCALE GENOMIC DNA]</scope>
    <source>
        <tissue evidence="19">Pupae without intestine</tissue>
    </source>
</reference>
<dbReference type="SMART" id="SM00018">
    <property type="entry name" value="PD"/>
    <property type="match status" value="1"/>
</dbReference>
<dbReference type="GO" id="GO:0051539">
    <property type="term" value="F:4 iron, 4 sulfur cluster binding"/>
    <property type="evidence" value="ECO:0007669"/>
    <property type="project" value="UniProtKB-UniRule"/>
</dbReference>
<dbReference type="PROSITE" id="PS00025">
    <property type="entry name" value="P_TREFOIL_1"/>
    <property type="match status" value="1"/>
</dbReference>
<comment type="similarity">
    <text evidence="15">Belongs to the Mrp/NBP35 ATP-binding proteins family. NUBP1/NBP35 subfamily.</text>
</comment>
<dbReference type="InterPro" id="IPR048395">
    <property type="entry name" value="Glyco_hydro_31_C"/>
</dbReference>
<dbReference type="GO" id="GO:0016226">
    <property type="term" value="P:iron-sulfur cluster assembly"/>
    <property type="evidence" value="ECO:0007669"/>
    <property type="project" value="UniProtKB-UniRule"/>
</dbReference>
<dbReference type="GO" id="GO:0005737">
    <property type="term" value="C:cytoplasm"/>
    <property type="evidence" value="ECO:0007669"/>
    <property type="project" value="UniProtKB-SubCell"/>
</dbReference>
<dbReference type="GO" id="GO:0005975">
    <property type="term" value="P:carbohydrate metabolic process"/>
    <property type="evidence" value="ECO:0007669"/>
    <property type="project" value="InterPro"/>
</dbReference>
<dbReference type="SUPFAM" id="SSF51011">
    <property type="entry name" value="Glycosyl hydrolase domain"/>
    <property type="match status" value="1"/>
</dbReference>
<keyword evidence="13" id="KW-0325">Glycoprotein</keyword>